<dbReference type="EMBL" id="ML119737">
    <property type="protein sequence ID" value="RPA76777.1"/>
    <property type="molecule type" value="Genomic_DNA"/>
</dbReference>
<organism evidence="2 3">
    <name type="scientific">Ascobolus immersus RN42</name>
    <dbReference type="NCBI Taxonomy" id="1160509"/>
    <lineage>
        <taxon>Eukaryota</taxon>
        <taxon>Fungi</taxon>
        <taxon>Dikarya</taxon>
        <taxon>Ascomycota</taxon>
        <taxon>Pezizomycotina</taxon>
        <taxon>Pezizomycetes</taxon>
        <taxon>Pezizales</taxon>
        <taxon>Ascobolaceae</taxon>
        <taxon>Ascobolus</taxon>
    </lineage>
</organism>
<reference evidence="2 3" key="1">
    <citation type="journal article" date="2018" name="Nat. Ecol. Evol.">
        <title>Pezizomycetes genomes reveal the molecular basis of ectomycorrhizal truffle lifestyle.</title>
        <authorList>
            <person name="Murat C."/>
            <person name="Payen T."/>
            <person name="Noel B."/>
            <person name="Kuo A."/>
            <person name="Morin E."/>
            <person name="Chen J."/>
            <person name="Kohler A."/>
            <person name="Krizsan K."/>
            <person name="Balestrini R."/>
            <person name="Da Silva C."/>
            <person name="Montanini B."/>
            <person name="Hainaut M."/>
            <person name="Levati E."/>
            <person name="Barry K.W."/>
            <person name="Belfiori B."/>
            <person name="Cichocki N."/>
            <person name="Clum A."/>
            <person name="Dockter R.B."/>
            <person name="Fauchery L."/>
            <person name="Guy J."/>
            <person name="Iotti M."/>
            <person name="Le Tacon F."/>
            <person name="Lindquist E.A."/>
            <person name="Lipzen A."/>
            <person name="Malagnac F."/>
            <person name="Mello A."/>
            <person name="Molinier V."/>
            <person name="Miyauchi S."/>
            <person name="Poulain J."/>
            <person name="Riccioni C."/>
            <person name="Rubini A."/>
            <person name="Sitrit Y."/>
            <person name="Splivallo R."/>
            <person name="Traeger S."/>
            <person name="Wang M."/>
            <person name="Zifcakova L."/>
            <person name="Wipf D."/>
            <person name="Zambonelli A."/>
            <person name="Paolocci F."/>
            <person name="Nowrousian M."/>
            <person name="Ottonello S."/>
            <person name="Baldrian P."/>
            <person name="Spatafora J.W."/>
            <person name="Henrissat B."/>
            <person name="Nagy L.G."/>
            <person name="Aury J.M."/>
            <person name="Wincker P."/>
            <person name="Grigoriev I.V."/>
            <person name="Bonfante P."/>
            <person name="Martin F.M."/>
        </authorList>
    </citation>
    <scope>NUCLEOTIDE SEQUENCE [LARGE SCALE GENOMIC DNA]</scope>
    <source>
        <strain evidence="2 3">RN42</strain>
    </source>
</reference>
<protein>
    <submittedName>
        <fullName evidence="2">Uncharacterized protein</fullName>
    </submittedName>
</protein>
<gene>
    <name evidence="2" type="ORF">BJ508DRAFT_351295</name>
</gene>
<name>A0A3N4HU17_ASCIM</name>
<evidence type="ECO:0000256" key="1">
    <source>
        <dbReference type="SAM" id="MobiDB-lite"/>
    </source>
</evidence>
<proteinExistence type="predicted"/>
<accession>A0A3N4HU17</accession>
<evidence type="ECO:0000313" key="3">
    <source>
        <dbReference type="Proteomes" id="UP000275078"/>
    </source>
</evidence>
<sequence>MNFLSSEPKDRDPAAAADLQEWNLELIRMADGLNLAIVLADDFSWTALKRACFSAELHALGRADPGGKDKKESQFTDSIRSLLRGRLWSNPDLPGDLSETLLKAAVLLRKRLIYYRELENMERKVSERMDIFAVDAEDLRFEICLFPSCRGEDDGAGVPFFPDKSLLNKHIRRSHSFRSSDGILEEVHETLARGWGTYKDSTFQCVFCGVMQTGIHDPESRGKDRAAEHKTDDKNFDIDSHIGRHMSEFLREAYDQASSTQKWGPRLLGIEKSLRSLLESHQIFLDLSTEPEADSQKAKLKDGALQEIRMLHNFLGGLQELHRIDEHGQQALKDIRGKLLLLKAEIRKFRRILPAEWNISQLGVLDYVVVWFINVTKC</sequence>
<evidence type="ECO:0000313" key="2">
    <source>
        <dbReference type="EMBL" id="RPA76777.1"/>
    </source>
</evidence>
<dbReference type="AlphaFoldDB" id="A0A3N4HU17"/>
<keyword evidence="3" id="KW-1185">Reference proteome</keyword>
<feature type="region of interest" description="Disordered" evidence="1">
    <location>
        <begin position="217"/>
        <end position="237"/>
    </location>
</feature>
<dbReference type="Proteomes" id="UP000275078">
    <property type="component" value="Unassembled WGS sequence"/>
</dbReference>